<organism evidence="1">
    <name type="scientific">Siphoviridae sp. ctuvC1</name>
    <dbReference type="NCBI Taxonomy" id="2826507"/>
    <lineage>
        <taxon>Viruses</taxon>
        <taxon>Duplodnaviria</taxon>
        <taxon>Heunggongvirae</taxon>
        <taxon>Uroviricota</taxon>
        <taxon>Caudoviricetes</taxon>
    </lineage>
</organism>
<reference evidence="1" key="1">
    <citation type="journal article" date="2021" name="Proc. Natl. Acad. Sci. U.S.A.">
        <title>A Catalog of Tens of Thousands of Viruses from Human Metagenomes Reveals Hidden Associations with Chronic Diseases.</title>
        <authorList>
            <person name="Tisza M.J."/>
            <person name="Buck C.B."/>
        </authorList>
    </citation>
    <scope>NUCLEOTIDE SEQUENCE</scope>
    <source>
        <strain evidence="1">CtuvC1</strain>
    </source>
</reference>
<keyword evidence="1" id="KW-0804">Transcription</keyword>
<dbReference type="EMBL" id="BK014784">
    <property type="protein sequence ID" value="DAD75475.1"/>
    <property type="molecule type" value="Genomic_DNA"/>
</dbReference>
<proteinExistence type="predicted"/>
<accession>A0A8S5M065</accession>
<evidence type="ECO:0000313" key="1">
    <source>
        <dbReference type="EMBL" id="DAD75475.1"/>
    </source>
</evidence>
<keyword evidence="1" id="KW-0240">DNA-directed RNA polymerase</keyword>
<sequence>MDIEKLIHQLNDIRKRVSGDTADAIASATEIVKKQRPERVLEFTVPVFTTNGHHEEVNVNSCPTCFRTVEHTEFCPHCGQRLIWKDTDGLVTR</sequence>
<name>A0A8S5M065_9CAUD</name>
<dbReference type="GO" id="GO:0000428">
    <property type="term" value="C:DNA-directed RNA polymerase complex"/>
    <property type="evidence" value="ECO:0007669"/>
    <property type="project" value="UniProtKB-KW"/>
</dbReference>
<protein>
    <submittedName>
        <fullName evidence="1">DNA-directed RNA polymerase subunit</fullName>
    </submittedName>
</protein>